<feature type="compositionally biased region" description="Polar residues" evidence="2">
    <location>
        <begin position="387"/>
        <end position="397"/>
    </location>
</feature>
<dbReference type="RefSeq" id="WP_257792757.1">
    <property type="nucleotide sequence ID" value="NZ_CP012672.1"/>
</dbReference>
<feature type="domain" description="STAS" evidence="3">
    <location>
        <begin position="256"/>
        <end position="367"/>
    </location>
</feature>
<dbReference type="PANTHER" id="PTHR33745:SF3">
    <property type="entry name" value="RSBT CO-ANTAGONIST PROTEIN RSBRC"/>
    <property type="match status" value="1"/>
</dbReference>
<organism evidence="4 5">
    <name type="scientific">Sorangium cellulosum</name>
    <name type="common">Polyangium cellulosum</name>
    <dbReference type="NCBI Taxonomy" id="56"/>
    <lineage>
        <taxon>Bacteria</taxon>
        <taxon>Pseudomonadati</taxon>
        <taxon>Myxococcota</taxon>
        <taxon>Polyangia</taxon>
        <taxon>Polyangiales</taxon>
        <taxon>Polyangiaceae</taxon>
        <taxon>Sorangium</taxon>
    </lineage>
</organism>
<dbReference type="CDD" id="cd07041">
    <property type="entry name" value="STAS_RsbR_RsbS_like"/>
    <property type="match status" value="1"/>
</dbReference>
<dbReference type="Pfam" id="PF01740">
    <property type="entry name" value="STAS"/>
    <property type="match status" value="1"/>
</dbReference>
<dbReference type="SUPFAM" id="SSF52091">
    <property type="entry name" value="SpoIIaa-like"/>
    <property type="match status" value="1"/>
</dbReference>
<dbReference type="SMART" id="SM00091">
    <property type="entry name" value="PAS"/>
    <property type="match status" value="2"/>
</dbReference>
<evidence type="ECO:0000256" key="1">
    <source>
        <dbReference type="ARBA" id="ARBA00022553"/>
    </source>
</evidence>
<dbReference type="Pfam" id="PF08448">
    <property type="entry name" value="PAS_4"/>
    <property type="match status" value="2"/>
</dbReference>
<evidence type="ECO:0000313" key="4">
    <source>
        <dbReference type="EMBL" id="AUX38440.1"/>
    </source>
</evidence>
<dbReference type="Gene3D" id="3.30.450.20">
    <property type="entry name" value="PAS domain"/>
    <property type="match status" value="2"/>
</dbReference>
<evidence type="ECO:0000256" key="2">
    <source>
        <dbReference type="SAM" id="MobiDB-lite"/>
    </source>
</evidence>
<proteinExistence type="predicted"/>
<feature type="region of interest" description="Disordered" evidence="2">
    <location>
        <begin position="375"/>
        <end position="397"/>
    </location>
</feature>
<dbReference type="InterPro" id="IPR051932">
    <property type="entry name" value="Bact_StressResp_Reg"/>
</dbReference>
<reference evidence="4 5" key="1">
    <citation type="submission" date="2015-09" db="EMBL/GenBank/DDBJ databases">
        <title>Sorangium comparison.</title>
        <authorList>
            <person name="Zaburannyi N."/>
            <person name="Bunk B."/>
            <person name="Overmann J."/>
            <person name="Mueller R."/>
        </authorList>
    </citation>
    <scope>NUCLEOTIDE SEQUENCE [LARGE SCALE GENOMIC DNA]</scope>
    <source>
        <strain evidence="4 5">So ce836</strain>
    </source>
</reference>
<dbReference type="PROSITE" id="PS50801">
    <property type="entry name" value="STAS"/>
    <property type="match status" value="1"/>
</dbReference>
<evidence type="ECO:0000313" key="5">
    <source>
        <dbReference type="Proteomes" id="UP000295497"/>
    </source>
</evidence>
<dbReference type="Gene3D" id="3.30.750.24">
    <property type="entry name" value="STAS domain"/>
    <property type="match status" value="1"/>
</dbReference>
<dbReference type="SUPFAM" id="SSF55785">
    <property type="entry name" value="PYP-like sensor domain (PAS domain)"/>
    <property type="match status" value="2"/>
</dbReference>
<sequence length="397" mass="42259">MADQGSPKDSLRAFFASCPDMLFVAGSDGSLQQVSGALRRALGPAAAPGATLASLVAEVDREPLAAAWSRLQQRAEPLRLALRFRDARGAEHALTCSATLSPDGDAIFGSLQGAPAPEASRSLKERILDQVVAHLPIALWAVDREGRFGYQDGRALEKLCLAPHQCDGVSLFEAQEGSELAGEVKRALAGEPIHTCDEVQGAHWDSWVVPLRGGDGEIEGAVGVALDISPAKSAEEELRSRLRQIEKQQEVIRNLSTPIIEVWSGVLTLPMVGIVDSVRTADVMDSVLQRIVEQQARFAILDLTGVEMVDTRVASHLIELVTAIRLLGAEGIVAGIKPNVAQTMVALGLDLSQIVTQRNLRAALSYCIRKMNPPQLTPSPSPALASAKQSSGAAERG</sequence>
<protein>
    <submittedName>
        <fullName evidence="4">Anti-anti-sigma factor</fullName>
    </submittedName>
</protein>
<dbReference type="InterPro" id="IPR036513">
    <property type="entry name" value="STAS_dom_sf"/>
</dbReference>
<dbReference type="InterPro" id="IPR000014">
    <property type="entry name" value="PAS"/>
</dbReference>
<dbReference type="InterPro" id="IPR013656">
    <property type="entry name" value="PAS_4"/>
</dbReference>
<dbReference type="InterPro" id="IPR035965">
    <property type="entry name" value="PAS-like_dom_sf"/>
</dbReference>
<dbReference type="Proteomes" id="UP000295497">
    <property type="component" value="Chromosome"/>
</dbReference>
<name>A0A4P2R5N9_SORCE</name>
<accession>A0A4P2R5N9</accession>
<keyword evidence="1" id="KW-0597">Phosphoprotein</keyword>
<evidence type="ECO:0000259" key="3">
    <source>
        <dbReference type="PROSITE" id="PS50801"/>
    </source>
</evidence>
<dbReference type="AlphaFoldDB" id="A0A4P2R5N9"/>
<gene>
    <name evidence="4" type="primary">rsbV</name>
    <name evidence="4" type="ORF">SOCE836_106840</name>
</gene>
<dbReference type="InterPro" id="IPR002645">
    <property type="entry name" value="STAS_dom"/>
</dbReference>
<dbReference type="PANTHER" id="PTHR33745">
    <property type="entry name" value="RSBT ANTAGONIST PROTEIN RSBS-RELATED"/>
    <property type="match status" value="1"/>
</dbReference>
<dbReference type="EMBL" id="CP012672">
    <property type="protein sequence ID" value="AUX38440.1"/>
    <property type="molecule type" value="Genomic_DNA"/>
</dbReference>